<dbReference type="Proteomes" id="UP001318321">
    <property type="component" value="Unassembled WGS sequence"/>
</dbReference>
<dbReference type="EMBL" id="JAAQTO010000017">
    <property type="protein sequence ID" value="NIC05226.1"/>
    <property type="molecule type" value="Genomic_DNA"/>
</dbReference>
<reference evidence="2 3" key="1">
    <citation type="submission" date="2020-03" db="EMBL/GenBank/DDBJ databases">
        <title>Identification of Halomonas strains.</title>
        <authorList>
            <person name="Xiao Z."/>
            <person name="Dong F."/>
            <person name="Wang Z."/>
            <person name="Zhao J.-Y."/>
        </authorList>
    </citation>
    <scope>NUCLEOTIDE SEQUENCE [LARGE SCALE GENOMIC DNA]</scope>
    <source>
        <strain evidence="2 3">DX6</strain>
    </source>
</reference>
<gene>
    <name evidence="2" type="ORF">HBJ55_07300</name>
</gene>
<comment type="caution">
    <text evidence="2">The sequence shown here is derived from an EMBL/GenBank/DDBJ whole genome shotgun (WGS) entry which is preliminary data.</text>
</comment>
<proteinExistence type="predicted"/>
<keyword evidence="1" id="KW-0175">Coiled coil</keyword>
<evidence type="ECO:0000313" key="2">
    <source>
        <dbReference type="EMBL" id="NIC05226.1"/>
    </source>
</evidence>
<dbReference type="RefSeq" id="WP_167112565.1">
    <property type="nucleotide sequence ID" value="NZ_JAAQTO010000017.1"/>
</dbReference>
<evidence type="ECO:0000313" key="3">
    <source>
        <dbReference type="Proteomes" id="UP001318321"/>
    </source>
</evidence>
<accession>A0ABX0PPL4</accession>
<sequence>MTTEQNNDGASQLSSEVELLQARVEYLEARLVKAGEEEAALAAQAARLRGLGQLVREAATDMANIGTEELFDRAEKWDDALKEMPMASLDQHPDDAAVDRFARTMKLKLAAAREKGRDGWDDPDRCSVELLADLLMEHLQKANRGNYVDIANLAMMLHLRLASSELLARELSRRDADKKAEGALAIRHLTKGDDWEDDELRMVIDDYVAGLRRQAEEPRP</sequence>
<keyword evidence="3" id="KW-1185">Reference proteome</keyword>
<evidence type="ECO:0000256" key="1">
    <source>
        <dbReference type="SAM" id="Coils"/>
    </source>
</evidence>
<protein>
    <submittedName>
        <fullName evidence="2">Uncharacterized protein</fullName>
    </submittedName>
</protein>
<organism evidence="2 3">
    <name type="scientific">Billgrantia bachuensis</name>
    <dbReference type="NCBI Taxonomy" id="2717286"/>
    <lineage>
        <taxon>Bacteria</taxon>
        <taxon>Pseudomonadati</taxon>
        <taxon>Pseudomonadota</taxon>
        <taxon>Gammaproteobacteria</taxon>
        <taxon>Oceanospirillales</taxon>
        <taxon>Halomonadaceae</taxon>
        <taxon>Billgrantia</taxon>
    </lineage>
</organism>
<feature type="coiled-coil region" evidence="1">
    <location>
        <begin position="10"/>
        <end position="37"/>
    </location>
</feature>
<name>A0ABX0PPL4_9GAMM</name>